<dbReference type="Pfam" id="PF02687">
    <property type="entry name" value="FtsX"/>
    <property type="match status" value="2"/>
</dbReference>
<dbReference type="PANTHER" id="PTHR30287:SF1">
    <property type="entry name" value="INNER MEMBRANE PROTEIN"/>
    <property type="match status" value="1"/>
</dbReference>
<evidence type="ECO:0000313" key="9">
    <source>
        <dbReference type="Proteomes" id="UP000612808"/>
    </source>
</evidence>
<dbReference type="PANTHER" id="PTHR30287">
    <property type="entry name" value="MEMBRANE COMPONENT OF PREDICTED ABC SUPERFAMILY METABOLITE UPTAKE TRANSPORTER"/>
    <property type="match status" value="1"/>
</dbReference>
<accession>A0A8J3J9Z4</accession>
<evidence type="ECO:0000256" key="5">
    <source>
        <dbReference type="ARBA" id="ARBA00023136"/>
    </source>
</evidence>
<comment type="subcellular location">
    <subcellularLocation>
        <location evidence="1">Cell membrane</location>
        <topology evidence="1">Multi-pass membrane protein</topology>
    </subcellularLocation>
</comment>
<evidence type="ECO:0000313" key="8">
    <source>
        <dbReference type="EMBL" id="GID14575.1"/>
    </source>
</evidence>
<dbReference type="InterPro" id="IPR003838">
    <property type="entry name" value="ABC3_permease_C"/>
</dbReference>
<feature type="domain" description="ABC3 transporter permease C-terminal" evidence="7">
    <location>
        <begin position="702"/>
        <end position="813"/>
    </location>
</feature>
<dbReference type="EMBL" id="BOMB01000032">
    <property type="protein sequence ID" value="GID14575.1"/>
    <property type="molecule type" value="Genomic_DNA"/>
</dbReference>
<keyword evidence="2" id="KW-1003">Cell membrane</keyword>
<dbReference type="InterPro" id="IPR038766">
    <property type="entry name" value="Membrane_comp_ABC_pdt"/>
</dbReference>
<keyword evidence="5 6" id="KW-0472">Membrane</keyword>
<feature type="domain" description="ABC3 transporter permease C-terminal" evidence="7">
    <location>
        <begin position="270"/>
        <end position="389"/>
    </location>
</feature>
<organism evidence="8 9">
    <name type="scientific">Actinocatenispora rupis</name>
    <dbReference type="NCBI Taxonomy" id="519421"/>
    <lineage>
        <taxon>Bacteria</taxon>
        <taxon>Bacillati</taxon>
        <taxon>Actinomycetota</taxon>
        <taxon>Actinomycetes</taxon>
        <taxon>Micromonosporales</taxon>
        <taxon>Micromonosporaceae</taxon>
        <taxon>Actinocatenispora</taxon>
    </lineage>
</organism>
<feature type="transmembrane region" description="Helical" evidence="6">
    <location>
        <begin position="750"/>
        <end position="772"/>
    </location>
</feature>
<evidence type="ECO:0000256" key="3">
    <source>
        <dbReference type="ARBA" id="ARBA00022692"/>
    </source>
</evidence>
<comment type="caution">
    <text evidence="8">The sequence shown here is derived from an EMBL/GenBank/DDBJ whole genome shotgun (WGS) entry which is preliminary data.</text>
</comment>
<feature type="transmembrane region" description="Helical" evidence="6">
    <location>
        <begin position="267"/>
        <end position="293"/>
    </location>
</feature>
<keyword evidence="9" id="KW-1185">Reference proteome</keyword>
<feature type="transmembrane region" description="Helical" evidence="6">
    <location>
        <begin position="357"/>
        <end position="379"/>
    </location>
</feature>
<feature type="transmembrane region" description="Helical" evidence="6">
    <location>
        <begin position="701"/>
        <end position="724"/>
    </location>
</feature>
<evidence type="ECO:0000256" key="6">
    <source>
        <dbReference type="SAM" id="Phobius"/>
    </source>
</evidence>
<name>A0A8J3J9Z4_9ACTN</name>
<dbReference type="Proteomes" id="UP000612808">
    <property type="component" value="Unassembled WGS sequence"/>
</dbReference>
<proteinExistence type="predicted"/>
<feature type="transmembrane region" description="Helical" evidence="6">
    <location>
        <begin position="435"/>
        <end position="457"/>
    </location>
</feature>
<sequence length="822" mass="82378">MTTLALASVRRRLIAFAGSFLAVALTVALLTVSGVLLCSALTAGPGPDRFAAATLTVAQPREVSLTTVTHKGDKVKSKTKSKPLTGAAALSPALAGRIARLDGVARAVPDVSFPVDLTVAGRPARGPHGVPVVAHNWAAAVATPYRLAGGTAPGRGEVVLDASLGHVGDRVVVSTRTGPHAYRVAGVTRPAVANQAAVFLPDAVVAAVSGLAGPTAVAVFAEPGVSADTLAARVRPLAGTASVYAGADRLRAEVPGASISYVGAVSVFGIMLGVTAFAAVFVLIGSVGLVVAGRLRELALLRTIGATPRQLRRLLAAETAAVAVVAGVVGAAVGGPLAGTVAGRFTAAGVLPPGFPVSVNVFVLAATVFAGTAISVLSARIAAGRATRIAPTQALQETAVAPPARTAVRVAATLVTAAGAVAVLVFAPLRGNMGMGMGFVACALLLSAAAAAGPVLVRLVGTALRPVAAATGVTGRLAAATVRASARRVASVAMPLMLLLGIATTLLSTSTLTVQVAEAQQTRRAAAADAQLVSTGSGVPLADARRLAATPGVRGAAATLPTTVLIDEDGKPEHYAAQGLYRAGATALDLDVSAGRLRPTGDGLAVGADLAAARGWHVGDRVAVWLPDATRVTLRVTAVYRLSAGFGDLVLPAGLVAAHDPRGLVRAVYVTGRVPATPGLVAADATVPVRGAETQQAAFEALIVILVAFIAVSVVNTFAIATVARRREFADLRLAGATARQVRRMVGTETALSVAVGVVLGAAVSAIVYGAFSVAQDGQWRWLANPTGYGVLLAGTVLLGMLAGTVPARLVVRRRALPADAR</sequence>
<dbReference type="GO" id="GO:0005886">
    <property type="term" value="C:plasma membrane"/>
    <property type="evidence" value="ECO:0007669"/>
    <property type="project" value="UniProtKB-SubCell"/>
</dbReference>
<evidence type="ECO:0000259" key="7">
    <source>
        <dbReference type="Pfam" id="PF02687"/>
    </source>
</evidence>
<keyword evidence="4 6" id="KW-1133">Transmembrane helix</keyword>
<dbReference type="RefSeq" id="WP_203662401.1">
    <property type="nucleotide sequence ID" value="NZ_BAAAZM010000017.1"/>
</dbReference>
<feature type="transmembrane region" description="Helical" evidence="6">
    <location>
        <begin position="410"/>
        <end position="429"/>
    </location>
</feature>
<evidence type="ECO:0000256" key="1">
    <source>
        <dbReference type="ARBA" id="ARBA00004651"/>
    </source>
</evidence>
<protein>
    <submittedName>
        <fullName evidence="8">ABC transporter permease</fullName>
    </submittedName>
</protein>
<feature type="transmembrane region" description="Helical" evidence="6">
    <location>
        <begin position="792"/>
        <end position="812"/>
    </location>
</feature>
<reference evidence="8" key="1">
    <citation type="submission" date="2021-01" db="EMBL/GenBank/DDBJ databases">
        <title>Whole genome shotgun sequence of Actinocatenispora rupis NBRC 107355.</title>
        <authorList>
            <person name="Komaki H."/>
            <person name="Tamura T."/>
        </authorList>
    </citation>
    <scope>NUCLEOTIDE SEQUENCE</scope>
    <source>
        <strain evidence="8">NBRC 107355</strain>
    </source>
</reference>
<dbReference type="AlphaFoldDB" id="A0A8J3J9Z4"/>
<evidence type="ECO:0000256" key="2">
    <source>
        <dbReference type="ARBA" id="ARBA00022475"/>
    </source>
</evidence>
<evidence type="ECO:0000256" key="4">
    <source>
        <dbReference type="ARBA" id="ARBA00022989"/>
    </source>
</evidence>
<keyword evidence="3 6" id="KW-0812">Transmembrane</keyword>
<gene>
    <name evidence="8" type="ORF">Aru02nite_54640</name>
</gene>
<feature type="transmembrane region" description="Helical" evidence="6">
    <location>
        <begin position="492"/>
        <end position="514"/>
    </location>
</feature>
<feature type="transmembrane region" description="Helical" evidence="6">
    <location>
        <begin position="314"/>
        <end position="337"/>
    </location>
</feature>